<protein>
    <recommendedName>
        <fullName evidence="3">non-reducing end alpha-L-arabinofuranosidase</fullName>
        <ecNumber evidence="3">3.2.1.55</ecNumber>
    </recommendedName>
</protein>
<name>A0AAU7DLL8_9BACT</name>
<keyword evidence="5" id="KW-0378">Hydrolase</keyword>
<keyword evidence="6" id="KW-0325">Glycoprotein</keyword>
<evidence type="ECO:0000256" key="1">
    <source>
        <dbReference type="ARBA" id="ARBA00001462"/>
    </source>
</evidence>
<dbReference type="GO" id="GO:0046556">
    <property type="term" value="F:alpha-L-arabinofuranosidase activity"/>
    <property type="evidence" value="ECO:0007669"/>
    <property type="project" value="UniProtKB-EC"/>
</dbReference>
<dbReference type="InterPro" id="IPR013780">
    <property type="entry name" value="Glyco_hydro_b"/>
</dbReference>
<dbReference type="Gene3D" id="3.20.20.80">
    <property type="entry name" value="Glycosidases"/>
    <property type="match status" value="1"/>
</dbReference>
<dbReference type="SMART" id="SM00813">
    <property type="entry name" value="Alpha-L-AF_C"/>
    <property type="match status" value="1"/>
</dbReference>
<evidence type="ECO:0000256" key="6">
    <source>
        <dbReference type="ARBA" id="ARBA00023180"/>
    </source>
</evidence>
<evidence type="ECO:0000256" key="2">
    <source>
        <dbReference type="ARBA" id="ARBA00007186"/>
    </source>
</evidence>
<dbReference type="InterPro" id="IPR051563">
    <property type="entry name" value="Glycosyl_Hydrolase_51"/>
</dbReference>
<dbReference type="Gene3D" id="2.60.120.260">
    <property type="entry name" value="Galactose-binding domain-like"/>
    <property type="match status" value="1"/>
</dbReference>
<accession>A0AAU7DLL8</accession>
<gene>
    <name evidence="9" type="ORF">P8935_06920</name>
</gene>
<dbReference type="RefSeq" id="WP_348264258.1">
    <property type="nucleotide sequence ID" value="NZ_CP121196.1"/>
</dbReference>
<dbReference type="InterPro" id="IPR008979">
    <property type="entry name" value="Galactose-bd-like_sf"/>
</dbReference>
<dbReference type="Pfam" id="PF22848">
    <property type="entry name" value="ASD1_dom"/>
    <property type="match status" value="1"/>
</dbReference>
<dbReference type="SUPFAM" id="SSF49785">
    <property type="entry name" value="Galactose-binding domain-like"/>
    <property type="match status" value="1"/>
</dbReference>
<feature type="chain" id="PRO_5043772727" description="non-reducing end alpha-L-arabinofuranosidase" evidence="7">
    <location>
        <begin position="23"/>
        <end position="654"/>
    </location>
</feature>
<evidence type="ECO:0000256" key="5">
    <source>
        <dbReference type="ARBA" id="ARBA00022801"/>
    </source>
</evidence>
<dbReference type="GO" id="GO:0046373">
    <property type="term" value="P:L-arabinose metabolic process"/>
    <property type="evidence" value="ECO:0007669"/>
    <property type="project" value="InterPro"/>
</dbReference>
<dbReference type="SUPFAM" id="SSF51011">
    <property type="entry name" value="Glycosyl hydrolase domain"/>
    <property type="match status" value="1"/>
</dbReference>
<sequence>MPEKTFARLLAIVAIAVSTVVASGQNAPATLTIHPDQPTSTVSPTLYGLMTEEINYSYDGGLYAEMVRNRTFRGDWSGILYWYLVEDGNARAKIEVDESTGPSSALPKSLKVNIEQADAKNQAGVLNVGWWGMALHRNTIYKGSFYAKAGSTDIGPITVSLVNDNTGKAVASATVDGIGTDWKQHTFALKTGEIEASASNHLVISAGRAGTLWLQLVSLFPPTYHDRTNGFRKDLMEKMAAMHPAFLRMPGGNYLEGDHIKERFEWKKTIGPLVDRPTHRSPWNYQSSDGMGLLEFLGWCEDLHMQPLLAVYAGYSLSQEHVNPGADLEPYVQDALDEIEYVSGGPDTKWGAERAKDGHPAPFKLSYVEIGNEDWFDRSGSYDERYTQFYKAIKAKYPDLQLIATAPVKSVKPDVIDEHYYVRATQNFHDAAHYDTPDGNSSSMQKWDSGHFDRADRNGPKIFVGEWATREGSPTPNMGAALGDAAWMTGLERNSDLVVMAAYAPMLVNVNPGGMQWETDLIGYNAMKSYGSPAYYAQVMFASYLGDHTVASRLENGGEKLFYSATLNTAKKQIYLKLVNASSDAQPLELAMPGVHVAASARMVRLSAPDTQTTNSIEDPTRLVPVESTLHNVNSKLMVTLPPYSIQVLQIDLQ</sequence>
<evidence type="ECO:0000313" key="9">
    <source>
        <dbReference type="EMBL" id="XBH19042.1"/>
    </source>
</evidence>
<dbReference type="EC" id="3.2.1.55" evidence="3"/>
<feature type="signal peptide" evidence="7">
    <location>
        <begin position="1"/>
        <end position="22"/>
    </location>
</feature>
<proteinExistence type="inferred from homology"/>
<dbReference type="Gene3D" id="2.60.40.1180">
    <property type="entry name" value="Golgi alpha-mannosidase II"/>
    <property type="match status" value="1"/>
</dbReference>
<reference evidence="9" key="1">
    <citation type="submission" date="2023-03" db="EMBL/GenBank/DDBJ databases">
        <title>Edaphobacter sp.</title>
        <authorList>
            <person name="Huber K.J."/>
            <person name="Papendorf J."/>
            <person name="Pilke C."/>
            <person name="Bunk B."/>
            <person name="Sproeer C."/>
            <person name="Pester M."/>
        </authorList>
    </citation>
    <scope>NUCLEOTIDE SEQUENCE</scope>
    <source>
        <strain evidence="9">DSM 110680</strain>
    </source>
</reference>
<feature type="domain" description="Alpha-L-arabinofuranosidase C-terminal" evidence="8">
    <location>
        <begin position="465"/>
        <end position="645"/>
    </location>
</feature>
<organism evidence="9">
    <name type="scientific">Telmatobacter sp. DSM 110680</name>
    <dbReference type="NCBI Taxonomy" id="3036704"/>
    <lineage>
        <taxon>Bacteria</taxon>
        <taxon>Pseudomonadati</taxon>
        <taxon>Acidobacteriota</taxon>
        <taxon>Terriglobia</taxon>
        <taxon>Terriglobales</taxon>
        <taxon>Acidobacteriaceae</taxon>
        <taxon>Telmatobacter</taxon>
    </lineage>
</organism>
<dbReference type="PANTHER" id="PTHR31776">
    <property type="entry name" value="ALPHA-L-ARABINOFURANOSIDASE 1"/>
    <property type="match status" value="1"/>
</dbReference>
<dbReference type="AlphaFoldDB" id="A0AAU7DLL8"/>
<evidence type="ECO:0000259" key="8">
    <source>
        <dbReference type="SMART" id="SM00813"/>
    </source>
</evidence>
<dbReference type="EMBL" id="CP121196">
    <property type="protein sequence ID" value="XBH19042.1"/>
    <property type="molecule type" value="Genomic_DNA"/>
</dbReference>
<evidence type="ECO:0000256" key="7">
    <source>
        <dbReference type="SAM" id="SignalP"/>
    </source>
</evidence>
<dbReference type="InterPro" id="IPR017853">
    <property type="entry name" value="GH"/>
</dbReference>
<keyword evidence="4 7" id="KW-0732">Signal</keyword>
<evidence type="ECO:0000256" key="3">
    <source>
        <dbReference type="ARBA" id="ARBA00012670"/>
    </source>
</evidence>
<dbReference type="SUPFAM" id="SSF51445">
    <property type="entry name" value="(Trans)glycosidases"/>
    <property type="match status" value="1"/>
</dbReference>
<comment type="similarity">
    <text evidence="2">Belongs to the glycosyl hydrolase 51 family.</text>
</comment>
<evidence type="ECO:0000256" key="4">
    <source>
        <dbReference type="ARBA" id="ARBA00022729"/>
    </source>
</evidence>
<dbReference type="InterPro" id="IPR010720">
    <property type="entry name" value="Alpha-L-AF_C"/>
</dbReference>
<dbReference type="Pfam" id="PF06964">
    <property type="entry name" value="Alpha-L-AF_C"/>
    <property type="match status" value="1"/>
</dbReference>
<comment type="catalytic activity">
    <reaction evidence="1">
        <text>Hydrolysis of terminal non-reducing alpha-L-arabinofuranoside residues in alpha-L-arabinosides.</text>
        <dbReference type="EC" id="3.2.1.55"/>
    </reaction>
</comment>
<dbReference type="InterPro" id="IPR055235">
    <property type="entry name" value="ASD1_cat"/>
</dbReference>
<dbReference type="PANTHER" id="PTHR31776:SF0">
    <property type="entry name" value="ALPHA-L-ARABINOFURANOSIDASE 1"/>
    <property type="match status" value="1"/>
</dbReference>